<feature type="transmembrane region" description="Helical" evidence="7">
    <location>
        <begin position="86"/>
        <end position="104"/>
    </location>
</feature>
<keyword evidence="2" id="KW-0813">Transport</keyword>
<keyword evidence="5 7" id="KW-0472">Membrane</keyword>
<evidence type="ECO:0000256" key="7">
    <source>
        <dbReference type="SAM" id="Phobius"/>
    </source>
</evidence>
<dbReference type="FunFam" id="1.20.1250.20:FF:000057">
    <property type="entry name" value="MFS general substrate transporter"/>
    <property type="match status" value="1"/>
</dbReference>
<keyword evidence="4 7" id="KW-1133">Transmembrane helix</keyword>
<dbReference type="Gene3D" id="1.20.1250.20">
    <property type="entry name" value="MFS general substrate transporter like domains"/>
    <property type="match status" value="2"/>
</dbReference>
<feature type="transmembrane region" description="Helical" evidence="7">
    <location>
        <begin position="116"/>
        <end position="134"/>
    </location>
</feature>
<sequence>MSDSVDVEKWSRSESDEPRDGNVPYAVDPETERRLVRQIDIRLIPSSMLIYLLCFLDRSNIGNAKLLNADTHDDLVSNTRLSNQEYLVALMIFIVAYTLFETPSNYMLKKFRPSRWLAFLMFMWGVMTMILGAVHNFGGIVGVRFLLGAFEAGLFPGMIYCLTFWYKPDERAVRAALILACATLGGAFGGAIAYGVGHMNKAGGLQAWRWLFILEGIPSCLLAVPVFFWFPDYPETETWLSPEERELAIQRIKGVASLGHAEITWKEAKATLVDWRLYLHYLVYISISVPFSSISLFSPTIVSGLGYTGLQAQLFTVPPYAIAFVITVLVSWASDRREARSWGAFLSLLIASISFFAQGGLPAHSFKARYGLLCVAVSFSFAAIPPLLSWLTANLRSTGASTLAVPLNVSIGQIGQIIGVYIFKANEAPGYRTGHFTNAAFLIVGAVAVLVLRAIYTRRNRSLGPQDRLWRL</sequence>
<dbReference type="Proteomes" id="UP000292702">
    <property type="component" value="Unassembled WGS sequence"/>
</dbReference>
<keyword evidence="3 7" id="KW-0812">Transmembrane</keyword>
<feature type="transmembrane region" description="Helical" evidence="7">
    <location>
        <begin position="403"/>
        <end position="423"/>
    </location>
</feature>
<feature type="compositionally biased region" description="Basic and acidic residues" evidence="6">
    <location>
        <begin position="1"/>
        <end position="20"/>
    </location>
</feature>
<comment type="subcellular location">
    <subcellularLocation>
        <location evidence="1">Membrane</location>
        <topology evidence="1">Multi-pass membrane protein</topology>
    </subcellularLocation>
</comment>
<dbReference type="PANTHER" id="PTHR43791:SF49">
    <property type="entry name" value="TRANSPORTER, PUTATIVE (AFU_ORTHOLOGUE AFUA_4G04250)-RELATED"/>
    <property type="match status" value="1"/>
</dbReference>
<evidence type="ECO:0000256" key="1">
    <source>
        <dbReference type="ARBA" id="ARBA00004141"/>
    </source>
</evidence>
<proteinExistence type="predicted"/>
<evidence type="ECO:0000256" key="5">
    <source>
        <dbReference type="ARBA" id="ARBA00023136"/>
    </source>
</evidence>
<keyword evidence="10" id="KW-1185">Reference proteome</keyword>
<accession>A0A4R0RUT7</accession>
<dbReference type="InterPro" id="IPR020846">
    <property type="entry name" value="MFS_dom"/>
</dbReference>
<name>A0A4R0RUT7_9APHY</name>
<gene>
    <name evidence="9" type="ORF">EIP91_003739</name>
</gene>
<evidence type="ECO:0000256" key="2">
    <source>
        <dbReference type="ARBA" id="ARBA00022448"/>
    </source>
</evidence>
<dbReference type="PANTHER" id="PTHR43791">
    <property type="entry name" value="PERMEASE-RELATED"/>
    <property type="match status" value="1"/>
</dbReference>
<dbReference type="EMBL" id="RWJN01000022">
    <property type="protein sequence ID" value="TCD70385.1"/>
    <property type="molecule type" value="Genomic_DNA"/>
</dbReference>
<feature type="transmembrane region" description="Helical" evidence="7">
    <location>
        <begin position="314"/>
        <end position="333"/>
    </location>
</feature>
<reference evidence="9 10" key="1">
    <citation type="submission" date="2018-11" db="EMBL/GenBank/DDBJ databases">
        <title>Genome assembly of Steccherinum ochraceum LE-BIN_3174, the white-rot fungus of the Steccherinaceae family (The Residual Polyporoid clade, Polyporales, Basidiomycota).</title>
        <authorList>
            <person name="Fedorova T.V."/>
            <person name="Glazunova O.A."/>
            <person name="Landesman E.O."/>
            <person name="Moiseenko K.V."/>
            <person name="Psurtseva N.V."/>
            <person name="Savinova O.S."/>
            <person name="Shakhova N.V."/>
            <person name="Tyazhelova T.V."/>
            <person name="Vasina D.V."/>
        </authorList>
    </citation>
    <scope>NUCLEOTIDE SEQUENCE [LARGE SCALE GENOMIC DNA]</scope>
    <source>
        <strain evidence="9 10">LE-BIN_3174</strain>
    </source>
</reference>
<feature type="region of interest" description="Disordered" evidence="6">
    <location>
        <begin position="1"/>
        <end position="26"/>
    </location>
</feature>
<evidence type="ECO:0000256" key="3">
    <source>
        <dbReference type="ARBA" id="ARBA00022692"/>
    </source>
</evidence>
<dbReference type="GO" id="GO:0016020">
    <property type="term" value="C:membrane"/>
    <property type="evidence" value="ECO:0007669"/>
    <property type="project" value="UniProtKB-SubCell"/>
</dbReference>
<feature type="transmembrane region" description="Helical" evidence="7">
    <location>
        <begin position="281"/>
        <end position="302"/>
    </location>
</feature>
<feature type="transmembrane region" description="Helical" evidence="7">
    <location>
        <begin position="208"/>
        <end position="230"/>
    </location>
</feature>
<comment type="caution">
    <text evidence="9">The sequence shown here is derived from an EMBL/GenBank/DDBJ whole genome shotgun (WGS) entry which is preliminary data.</text>
</comment>
<dbReference type="Pfam" id="PF07690">
    <property type="entry name" value="MFS_1"/>
    <property type="match status" value="1"/>
</dbReference>
<evidence type="ECO:0000313" key="10">
    <source>
        <dbReference type="Proteomes" id="UP000292702"/>
    </source>
</evidence>
<dbReference type="InterPro" id="IPR036259">
    <property type="entry name" value="MFS_trans_sf"/>
</dbReference>
<dbReference type="SUPFAM" id="SSF103473">
    <property type="entry name" value="MFS general substrate transporter"/>
    <property type="match status" value="1"/>
</dbReference>
<evidence type="ECO:0000256" key="6">
    <source>
        <dbReference type="SAM" id="MobiDB-lite"/>
    </source>
</evidence>
<protein>
    <recommendedName>
        <fullName evidence="8">Major facilitator superfamily (MFS) profile domain-containing protein</fullName>
    </recommendedName>
</protein>
<dbReference type="FunFam" id="1.20.1250.20:FF:000013">
    <property type="entry name" value="MFS general substrate transporter"/>
    <property type="match status" value="1"/>
</dbReference>
<feature type="domain" description="Major facilitator superfamily (MFS) profile" evidence="8">
    <location>
        <begin position="43"/>
        <end position="463"/>
    </location>
</feature>
<dbReference type="InterPro" id="IPR011701">
    <property type="entry name" value="MFS"/>
</dbReference>
<feature type="transmembrane region" description="Helical" evidence="7">
    <location>
        <begin position="370"/>
        <end position="391"/>
    </location>
</feature>
<feature type="transmembrane region" description="Helical" evidence="7">
    <location>
        <begin position="172"/>
        <end position="196"/>
    </location>
</feature>
<feature type="transmembrane region" description="Helical" evidence="7">
    <location>
        <begin position="339"/>
        <end position="358"/>
    </location>
</feature>
<dbReference type="PROSITE" id="PS50850">
    <property type="entry name" value="MFS"/>
    <property type="match status" value="1"/>
</dbReference>
<dbReference type="GO" id="GO:0022857">
    <property type="term" value="F:transmembrane transporter activity"/>
    <property type="evidence" value="ECO:0007669"/>
    <property type="project" value="InterPro"/>
</dbReference>
<feature type="transmembrane region" description="Helical" evidence="7">
    <location>
        <begin position="146"/>
        <end position="166"/>
    </location>
</feature>
<feature type="transmembrane region" description="Helical" evidence="7">
    <location>
        <begin position="435"/>
        <end position="456"/>
    </location>
</feature>
<dbReference type="OrthoDB" id="3639251at2759"/>
<dbReference type="AlphaFoldDB" id="A0A4R0RUT7"/>
<evidence type="ECO:0000259" key="8">
    <source>
        <dbReference type="PROSITE" id="PS50850"/>
    </source>
</evidence>
<evidence type="ECO:0000256" key="4">
    <source>
        <dbReference type="ARBA" id="ARBA00022989"/>
    </source>
</evidence>
<evidence type="ECO:0000313" key="9">
    <source>
        <dbReference type="EMBL" id="TCD70385.1"/>
    </source>
</evidence>
<organism evidence="9 10">
    <name type="scientific">Steccherinum ochraceum</name>
    <dbReference type="NCBI Taxonomy" id="92696"/>
    <lineage>
        <taxon>Eukaryota</taxon>
        <taxon>Fungi</taxon>
        <taxon>Dikarya</taxon>
        <taxon>Basidiomycota</taxon>
        <taxon>Agaricomycotina</taxon>
        <taxon>Agaricomycetes</taxon>
        <taxon>Polyporales</taxon>
        <taxon>Steccherinaceae</taxon>
        <taxon>Steccherinum</taxon>
    </lineage>
</organism>